<evidence type="ECO:0000313" key="3">
    <source>
        <dbReference type="Proteomes" id="UP000475862"/>
    </source>
</evidence>
<feature type="transmembrane region" description="Helical" evidence="1">
    <location>
        <begin position="241"/>
        <end position="263"/>
    </location>
</feature>
<sequence length="266" mass="29761">MTYSILHNKPINSYRNCRAYYFYVQTLSETYTVVAIKLTIKCSIHFKNIREVENQKSETTGFSLNILNRDQILISNSVTLITNLCRHSGNSCKFFTRYFSMKSLALVNAYIRNTNHISLELLSYNILYEKTVISGFYKLPTVVLNDAAVVDLPNDSGSGFGGGGRGGGSRGGDDGDDCSSLILNDLEPDGSRSRYYPAVRRSDGNKNFGCRYLSTRIAIQRVLERIGTGSGDGCDNGYCTAVWRISNVVAVVAMMVVVAVWMWRWR</sequence>
<keyword evidence="1" id="KW-0812">Transmembrane</keyword>
<dbReference type="EMBL" id="VYZN01000017">
    <property type="protein sequence ID" value="KAE9537976.1"/>
    <property type="molecule type" value="Genomic_DNA"/>
</dbReference>
<organism evidence="2 3">
    <name type="scientific">Aphis glycines</name>
    <name type="common">Soybean aphid</name>
    <dbReference type="NCBI Taxonomy" id="307491"/>
    <lineage>
        <taxon>Eukaryota</taxon>
        <taxon>Metazoa</taxon>
        <taxon>Ecdysozoa</taxon>
        <taxon>Arthropoda</taxon>
        <taxon>Hexapoda</taxon>
        <taxon>Insecta</taxon>
        <taxon>Pterygota</taxon>
        <taxon>Neoptera</taxon>
        <taxon>Paraneoptera</taxon>
        <taxon>Hemiptera</taxon>
        <taxon>Sternorrhyncha</taxon>
        <taxon>Aphidomorpha</taxon>
        <taxon>Aphidoidea</taxon>
        <taxon>Aphididae</taxon>
        <taxon>Aphidini</taxon>
        <taxon>Aphis</taxon>
        <taxon>Aphis</taxon>
    </lineage>
</organism>
<protein>
    <submittedName>
        <fullName evidence="2">Uncharacterized protein</fullName>
    </submittedName>
</protein>
<accession>A0A6G0TUN6</accession>
<proteinExistence type="predicted"/>
<evidence type="ECO:0000313" key="2">
    <source>
        <dbReference type="EMBL" id="KAE9537976.1"/>
    </source>
</evidence>
<dbReference type="Proteomes" id="UP000475862">
    <property type="component" value="Unassembled WGS sequence"/>
</dbReference>
<keyword evidence="1" id="KW-1133">Transmembrane helix</keyword>
<reference evidence="2 3" key="1">
    <citation type="submission" date="2019-08" db="EMBL/GenBank/DDBJ databases">
        <title>The genome of the soybean aphid Biotype 1, its phylome, world population structure and adaptation to the North American continent.</title>
        <authorList>
            <person name="Giordano R."/>
            <person name="Donthu R.K."/>
            <person name="Hernandez A.G."/>
            <person name="Wright C.L."/>
            <person name="Zimin A.V."/>
        </authorList>
    </citation>
    <scope>NUCLEOTIDE SEQUENCE [LARGE SCALE GENOMIC DNA]</scope>
    <source>
        <tissue evidence="2">Whole aphids</tissue>
    </source>
</reference>
<name>A0A6G0TUN6_APHGL</name>
<gene>
    <name evidence="2" type="ORF">AGLY_005948</name>
</gene>
<dbReference type="AlphaFoldDB" id="A0A6G0TUN6"/>
<keyword evidence="1" id="KW-0472">Membrane</keyword>
<keyword evidence="3" id="KW-1185">Reference proteome</keyword>
<evidence type="ECO:0000256" key="1">
    <source>
        <dbReference type="SAM" id="Phobius"/>
    </source>
</evidence>
<comment type="caution">
    <text evidence="2">The sequence shown here is derived from an EMBL/GenBank/DDBJ whole genome shotgun (WGS) entry which is preliminary data.</text>
</comment>